<comment type="similarity">
    <text evidence="2">Belongs to the bacterial solute-binding protein 2 family.</text>
</comment>
<dbReference type="InterPro" id="IPR025997">
    <property type="entry name" value="SBP_2_dom"/>
</dbReference>
<sequence>MSRILTRRSVLRLSAAGTGLFVAGRYFTGTTFAAPPPLEQQDTYTIGFAQTDLNNPWRIAESKSMQDEAAARGYTLVETNANEDTAKQIADVKSLIAQGVDILIFPPRESQALAPVVMEAKAAGIPVILIDRDVDHSIAAPGEDYVTFIGSDFIDQGRRAAEWLAEATGGEARIIQLEGTTGADPAIDRQQGFEDYLAGMVQGSPTPDGPIAGMEIIASQTGNFTRDQGREVMQTLLQANPDVTAVYAHNDEMAIGAIAALQEAGRAPGEDVTLVSIDGSNAALDAIVDGTLGATVESSPFFGPIAFATMDQYIAGEEIPDWVKVEDRFFDESNAAEFQGTQY</sequence>
<dbReference type="GO" id="GO:0030313">
    <property type="term" value="C:cell envelope"/>
    <property type="evidence" value="ECO:0007669"/>
    <property type="project" value="UniProtKB-SubCell"/>
</dbReference>
<dbReference type="PANTHER" id="PTHR46847:SF3">
    <property type="entry name" value="GALACTOFURANOSE-BINDING PROTEIN YTFQ"/>
    <property type="match status" value="1"/>
</dbReference>
<dbReference type="CDD" id="cd06309">
    <property type="entry name" value="PBP1_galactofuranose_YtfQ-like"/>
    <property type="match status" value="1"/>
</dbReference>
<evidence type="ECO:0000259" key="4">
    <source>
        <dbReference type="Pfam" id="PF13407"/>
    </source>
</evidence>
<organism evidence="5">
    <name type="scientific">uncultured Thermomicrobiales bacterium</name>
    <dbReference type="NCBI Taxonomy" id="1645740"/>
    <lineage>
        <taxon>Bacteria</taxon>
        <taxon>Pseudomonadati</taxon>
        <taxon>Thermomicrobiota</taxon>
        <taxon>Thermomicrobia</taxon>
        <taxon>Thermomicrobiales</taxon>
        <taxon>environmental samples</taxon>
    </lineage>
</organism>
<evidence type="ECO:0000256" key="1">
    <source>
        <dbReference type="ARBA" id="ARBA00004196"/>
    </source>
</evidence>
<accession>A0A6J4UTP5</accession>
<proteinExistence type="inferred from homology"/>
<evidence type="ECO:0000313" key="5">
    <source>
        <dbReference type="EMBL" id="CAA9558041.1"/>
    </source>
</evidence>
<evidence type="ECO:0000256" key="3">
    <source>
        <dbReference type="ARBA" id="ARBA00022729"/>
    </source>
</evidence>
<dbReference type="EMBL" id="CADCWF010000148">
    <property type="protein sequence ID" value="CAA9558041.1"/>
    <property type="molecule type" value="Genomic_DNA"/>
</dbReference>
<comment type="subcellular location">
    <subcellularLocation>
        <location evidence="1">Cell envelope</location>
    </subcellularLocation>
</comment>
<dbReference type="Pfam" id="PF13407">
    <property type="entry name" value="Peripla_BP_4"/>
    <property type="match status" value="1"/>
</dbReference>
<dbReference type="AlphaFoldDB" id="A0A6J4UTP5"/>
<gene>
    <name evidence="5" type="ORF">AVDCRST_MAG59-2405</name>
</gene>
<dbReference type="InterPro" id="IPR028082">
    <property type="entry name" value="Peripla_BP_I"/>
</dbReference>
<name>A0A6J4UTP5_9BACT</name>
<dbReference type="PANTHER" id="PTHR46847">
    <property type="entry name" value="D-ALLOSE-BINDING PERIPLASMIC PROTEIN-RELATED"/>
    <property type="match status" value="1"/>
</dbReference>
<dbReference type="GO" id="GO:0030246">
    <property type="term" value="F:carbohydrate binding"/>
    <property type="evidence" value="ECO:0007669"/>
    <property type="project" value="UniProtKB-ARBA"/>
</dbReference>
<keyword evidence="3" id="KW-0732">Signal</keyword>
<protein>
    <submittedName>
        <fullName evidence="5">Ribose ABC transport system, periplasmic ribose-binding protein RbsB</fullName>
    </submittedName>
</protein>
<dbReference type="InterPro" id="IPR006311">
    <property type="entry name" value="TAT_signal"/>
</dbReference>
<reference evidence="5" key="1">
    <citation type="submission" date="2020-02" db="EMBL/GenBank/DDBJ databases">
        <authorList>
            <person name="Meier V. D."/>
        </authorList>
    </citation>
    <scope>NUCLEOTIDE SEQUENCE</scope>
    <source>
        <strain evidence="5">AVDCRST_MAG59</strain>
    </source>
</reference>
<dbReference type="SUPFAM" id="SSF53822">
    <property type="entry name" value="Periplasmic binding protein-like I"/>
    <property type="match status" value="1"/>
</dbReference>
<feature type="domain" description="Periplasmic binding protein" evidence="4">
    <location>
        <begin position="46"/>
        <end position="318"/>
    </location>
</feature>
<dbReference type="PROSITE" id="PS51318">
    <property type="entry name" value="TAT"/>
    <property type="match status" value="1"/>
</dbReference>
<evidence type="ECO:0000256" key="2">
    <source>
        <dbReference type="ARBA" id="ARBA00007639"/>
    </source>
</evidence>
<dbReference type="Gene3D" id="3.40.50.2300">
    <property type="match status" value="2"/>
</dbReference>